<dbReference type="Proteomes" id="UP000494106">
    <property type="component" value="Unassembled WGS sequence"/>
</dbReference>
<dbReference type="GO" id="GO:0003712">
    <property type="term" value="F:transcription coregulator activity"/>
    <property type="evidence" value="ECO:0007669"/>
    <property type="project" value="TreeGrafter"/>
</dbReference>
<feature type="compositionally biased region" description="Basic and acidic residues" evidence="2">
    <location>
        <begin position="391"/>
        <end position="407"/>
    </location>
</feature>
<feature type="coiled-coil region" evidence="1">
    <location>
        <begin position="671"/>
        <end position="705"/>
    </location>
</feature>
<dbReference type="GO" id="GO:0006355">
    <property type="term" value="P:regulation of DNA-templated transcription"/>
    <property type="evidence" value="ECO:0007669"/>
    <property type="project" value="TreeGrafter"/>
</dbReference>
<gene>
    <name evidence="4" type="ORF">APLA_LOCUS11421</name>
</gene>
<feature type="compositionally biased region" description="Low complexity" evidence="2">
    <location>
        <begin position="747"/>
        <end position="764"/>
    </location>
</feature>
<organism evidence="4 5">
    <name type="scientific">Arctia plantaginis</name>
    <name type="common">Wood tiger moth</name>
    <name type="synonym">Phalaena plantaginis</name>
    <dbReference type="NCBI Taxonomy" id="874455"/>
    <lineage>
        <taxon>Eukaryota</taxon>
        <taxon>Metazoa</taxon>
        <taxon>Ecdysozoa</taxon>
        <taxon>Arthropoda</taxon>
        <taxon>Hexapoda</taxon>
        <taxon>Insecta</taxon>
        <taxon>Pterygota</taxon>
        <taxon>Neoptera</taxon>
        <taxon>Endopterygota</taxon>
        <taxon>Lepidoptera</taxon>
        <taxon>Glossata</taxon>
        <taxon>Ditrysia</taxon>
        <taxon>Noctuoidea</taxon>
        <taxon>Erebidae</taxon>
        <taxon>Arctiinae</taxon>
        <taxon>Arctia</taxon>
    </lineage>
</organism>
<dbReference type="AlphaFoldDB" id="A0A8S1ASI7"/>
<dbReference type="GO" id="GO:0005634">
    <property type="term" value="C:nucleus"/>
    <property type="evidence" value="ECO:0007669"/>
    <property type="project" value="TreeGrafter"/>
</dbReference>
<keyword evidence="5" id="KW-1185">Reference proteome</keyword>
<feature type="region of interest" description="Disordered" evidence="2">
    <location>
        <begin position="744"/>
        <end position="764"/>
    </location>
</feature>
<dbReference type="PANTHER" id="PTHR23210:SF26">
    <property type="entry name" value="ACTIVATING TRANSCRIPTION FACTOR 7-INTERACTING PROTEIN 1"/>
    <property type="match status" value="1"/>
</dbReference>
<dbReference type="InterPro" id="IPR056565">
    <property type="entry name" value="Fn3_ATF7IP"/>
</dbReference>
<dbReference type="Pfam" id="PF16794">
    <property type="entry name" value="fn3_4"/>
    <property type="match status" value="1"/>
</dbReference>
<feature type="region of interest" description="Disordered" evidence="2">
    <location>
        <begin position="28"/>
        <end position="79"/>
    </location>
</feature>
<feature type="compositionally biased region" description="Polar residues" evidence="2">
    <location>
        <begin position="798"/>
        <end position="818"/>
    </location>
</feature>
<feature type="region of interest" description="Disordered" evidence="2">
    <location>
        <begin position="838"/>
        <end position="868"/>
    </location>
</feature>
<accession>A0A8S1ASI7</accession>
<feature type="region of interest" description="Disordered" evidence="2">
    <location>
        <begin position="502"/>
        <end position="610"/>
    </location>
</feature>
<feature type="compositionally biased region" description="Basic and acidic residues" evidence="2">
    <location>
        <begin position="28"/>
        <end position="51"/>
    </location>
</feature>
<protein>
    <recommendedName>
        <fullName evidence="3">Activating transcription factor 7-interacting protein Fn3 domain-containing protein</fullName>
    </recommendedName>
</protein>
<evidence type="ECO:0000256" key="1">
    <source>
        <dbReference type="SAM" id="Coils"/>
    </source>
</evidence>
<feature type="compositionally biased region" description="Basic and acidic residues" evidence="2">
    <location>
        <begin position="215"/>
        <end position="224"/>
    </location>
</feature>
<dbReference type="PANTHER" id="PTHR23210">
    <property type="entry name" value="ACTIVATING TRANSCRIPTION FACTOR 7 INTERACTING PROTEIN"/>
    <property type="match status" value="1"/>
</dbReference>
<feature type="region of interest" description="Disordered" evidence="2">
    <location>
        <begin position="779"/>
        <end position="820"/>
    </location>
</feature>
<feature type="region of interest" description="Disordered" evidence="2">
    <location>
        <begin position="202"/>
        <end position="228"/>
    </location>
</feature>
<proteinExistence type="predicted"/>
<evidence type="ECO:0000259" key="3">
    <source>
        <dbReference type="Pfam" id="PF16794"/>
    </source>
</evidence>
<sequence>MATVKNIQNNKTDDLKTLNVDIDNLQDKKVNGNERDLNLNGDSKGDGREEVITEIDDTSADVPMTTSNNEVELSETPTHENEEINEKSLNGFNSSDLVQNDIMEIDESKETLEEDYLEDDIISIVEEPRTEVTENVIFETHDVTVKDEVDDGKKELIKIEEIAVVDVIKDEEEVKVEAESNPEQSVKDVELQTPIEENDTDHVMSESQETCPIQGKKETHKLTTQEEDEEIIEKTDSVSVQNESSIVSSLNGNDKIDVIDESDSSHVPINEINETESVKTTENNEIVGVILEANHSLACEKNIVSPTEQSKEDEIQVVEETKITPAVIEDENGHIDIAEETEGHSIQSNNIIDIEIQKETESTKHITDTLVSPSSETHDIEIIEDLNKAGDQDKNETESYKEVKETENTIEPEENVNTEKTCETSKCESDVQESNTNAINTHIDKPFMEVEKITEVAAIAEEPKSSNKDDTDVNRSTPVTVTTVNIIDKPIICKLSNTLDILSDDDEDPPQMSFEKTKPPKVDSPKPPKDANNKCIDLEDDDDIMVIDEDADKTETKSPEDTEVNKETTVQTDTNTDLGNDEKTGQETVFESHDKEETTTPSAAGKDLNMEIDIREKTPESEINKDQPLPPLIPGNFVKTAKKKLSDMTRDDLEEFCILKIVEGIVDRSNLNDIQNKLKSMTHGLDEYRKKVMMLAKQNRDLQLVLKSVQEEQKKGTGGTPIAPLKITRSVGMQVYMEKIPPRKKGQLQNSNNKNLNNTQNKNLMPLGQGIRSQKQVSQSTTIPVPRLVPASNPALKTPNTIPQINQMNTTPVKNINPPNGIIKTPSPAMRAEKRQHNKVASSMTVDLTDDEPPTKMPGGPKTSPVPPVRLVPPQNLMGPQRQPFATNVNSPRKVYIPISGPQNQALRPGQTIMLKTVPASGIRPRTPQVARGDPNAARMARIAPRHPAPLPCAMKQYQPPNWKSLPPAPDLKLSKVENGIVISWKIESSLEDSYEEIASYQLYAYQETSQPPSTSLWKKIGDVKALPLPMACTLTQFMAGFKYYFAVRAVDIRSRFGPFSLPGSILLLNKNI</sequence>
<dbReference type="GO" id="GO:0005667">
    <property type="term" value="C:transcription regulator complex"/>
    <property type="evidence" value="ECO:0007669"/>
    <property type="project" value="TreeGrafter"/>
</dbReference>
<evidence type="ECO:0000313" key="4">
    <source>
        <dbReference type="EMBL" id="CAB3247797.1"/>
    </source>
</evidence>
<feature type="compositionally biased region" description="Polar residues" evidence="2">
    <location>
        <begin position="567"/>
        <end position="578"/>
    </location>
</feature>
<dbReference type="InterPro" id="IPR026085">
    <property type="entry name" value="ATF7-int"/>
</dbReference>
<evidence type="ECO:0000256" key="2">
    <source>
        <dbReference type="SAM" id="MobiDB-lite"/>
    </source>
</evidence>
<reference evidence="4 5" key="1">
    <citation type="submission" date="2020-04" db="EMBL/GenBank/DDBJ databases">
        <authorList>
            <person name="Wallbank WR R."/>
            <person name="Pardo Diaz C."/>
            <person name="Kozak K."/>
            <person name="Martin S."/>
            <person name="Jiggins C."/>
            <person name="Moest M."/>
            <person name="Warren A I."/>
            <person name="Byers J.R.P. K."/>
            <person name="Montejo-Kovacevich G."/>
            <person name="Yen C E."/>
        </authorList>
    </citation>
    <scope>NUCLEOTIDE SEQUENCE [LARGE SCALE GENOMIC DNA]</scope>
</reference>
<feature type="compositionally biased region" description="Basic and acidic residues" evidence="2">
    <location>
        <begin position="580"/>
        <end position="598"/>
    </location>
</feature>
<feature type="region of interest" description="Disordered" evidence="2">
    <location>
        <begin position="391"/>
        <end position="422"/>
    </location>
</feature>
<feature type="domain" description="Activating transcription factor 7-interacting protein Fn3" evidence="3">
    <location>
        <begin position="966"/>
        <end position="1063"/>
    </location>
</feature>
<comment type="caution">
    <text evidence="4">The sequence shown here is derived from an EMBL/GenBank/DDBJ whole genome shotgun (WGS) entry which is preliminary data.</text>
</comment>
<dbReference type="OrthoDB" id="2434995at2759"/>
<feature type="compositionally biased region" description="Basic and acidic residues" evidence="2">
    <location>
        <begin position="515"/>
        <end position="532"/>
    </location>
</feature>
<feature type="compositionally biased region" description="Acidic residues" evidence="2">
    <location>
        <begin position="538"/>
        <end position="552"/>
    </location>
</feature>
<feature type="compositionally biased region" description="Basic and acidic residues" evidence="2">
    <location>
        <begin position="553"/>
        <end position="566"/>
    </location>
</feature>
<keyword evidence="1" id="KW-0175">Coiled coil</keyword>
<evidence type="ECO:0000313" key="5">
    <source>
        <dbReference type="Proteomes" id="UP000494106"/>
    </source>
</evidence>
<name>A0A8S1ASI7_ARCPL</name>
<dbReference type="EMBL" id="CADEBC010000531">
    <property type="protein sequence ID" value="CAB3247797.1"/>
    <property type="molecule type" value="Genomic_DNA"/>
</dbReference>